<feature type="chain" id="PRO_5012523242" evidence="1">
    <location>
        <begin position="21"/>
        <end position="152"/>
    </location>
</feature>
<name>A0A1N6EUW4_9RHOB</name>
<dbReference type="EMBL" id="FSRL01000001">
    <property type="protein sequence ID" value="SIN86713.1"/>
    <property type="molecule type" value="Genomic_DNA"/>
</dbReference>
<organism evidence="2 3">
    <name type="scientific">Vannielia litorea</name>
    <dbReference type="NCBI Taxonomy" id="1217970"/>
    <lineage>
        <taxon>Bacteria</taxon>
        <taxon>Pseudomonadati</taxon>
        <taxon>Pseudomonadota</taxon>
        <taxon>Alphaproteobacteria</taxon>
        <taxon>Rhodobacterales</taxon>
        <taxon>Paracoccaceae</taxon>
        <taxon>Vannielia</taxon>
    </lineage>
</organism>
<dbReference type="AlphaFoldDB" id="A0A1N6EUW4"/>
<dbReference type="Proteomes" id="UP000184932">
    <property type="component" value="Unassembled WGS sequence"/>
</dbReference>
<dbReference type="OrthoDB" id="9842305at2"/>
<sequence length="152" mass="16512">MKRLMMTVAAVAMTAGASFAMTPDQLRDAVAANLTEFAPEVEVETLTDDQIRLIYVATSDSGKSAGEKNMAVQEIIEGTRAEYYADLADGDIDLELDVNNMREILQAKLDIRGWDYQVSELDDQEVAALAQAFNNGNSPAEIEAAVKSAFES</sequence>
<keyword evidence="3" id="KW-1185">Reference proteome</keyword>
<reference evidence="3" key="1">
    <citation type="submission" date="2016-11" db="EMBL/GenBank/DDBJ databases">
        <authorList>
            <person name="Varghese N."/>
            <person name="Submissions S."/>
        </authorList>
    </citation>
    <scope>NUCLEOTIDE SEQUENCE [LARGE SCALE GENOMIC DNA]</scope>
    <source>
        <strain evidence="3">DSM 29440</strain>
    </source>
</reference>
<dbReference type="RefSeq" id="WP_139301225.1">
    <property type="nucleotide sequence ID" value="NZ_FSRL01000001.1"/>
</dbReference>
<proteinExistence type="predicted"/>
<gene>
    <name evidence="2" type="ORF">SAMN05444002_1116</name>
</gene>
<accession>A0A1N6EUW4</accession>
<protein>
    <submittedName>
        <fullName evidence="2">Uncharacterized protein</fullName>
    </submittedName>
</protein>
<evidence type="ECO:0000313" key="2">
    <source>
        <dbReference type="EMBL" id="SIN86713.1"/>
    </source>
</evidence>
<keyword evidence="1" id="KW-0732">Signal</keyword>
<evidence type="ECO:0000256" key="1">
    <source>
        <dbReference type="SAM" id="SignalP"/>
    </source>
</evidence>
<feature type="signal peptide" evidence="1">
    <location>
        <begin position="1"/>
        <end position="20"/>
    </location>
</feature>
<evidence type="ECO:0000313" key="3">
    <source>
        <dbReference type="Proteomes" id="UP000184932"/>
    </source>
</evidence>